<dbReference type="Proteomes" id="UP001519290">
    <property type="component" value="Unassembled WGS sequence"/>
</dbReference>
<protein>
    <submittedName>
        <fullName evidence="2">NADPH:quinone reductase-like Zn-dependent oxidoreductase</fullName>
    </submittedName>
</protein>
<dbReference type="RefSeq" id="WP_342592074.1">
    <property type="nucleotide sequence ID" value="NZ_BAAAJW010000014.1"/>
</dbReference>
<reference evidence="2 3" key="1">
    <citation type="submission" date="2021-03" db="EMBL/GenBank/DDBJ databases">
        <title>Sequencing the genomes of 1000 actinobacteria strains.</title>
        <authorList>
            <person name="Klenk H.-P."/>
        </authorList>
    </citation>
    <scope>NUCLEOTIDE SEQUENCE [LARGE SCALE GENOMIC DNA]</scope>
    <source>
        <strain evidence="2 3">DSM 14566</strain>
    </source>
</reference>
<gene>
    <name evidence="2" type="ORF">JOF43_000649</name>
</gene>
<dbReference type="PANTHER" id="PTHR43677:SF4">
    <property type="entry name" value="QUINONE OXIDOREDUCTASE-LIKE PROTEIN 2"/>
    <property type="match status" value="1"/>
</dbReference>
<dbReference type="Pfam" id="PF00107">
    <property type="entry name" value="ADH_zinc_N"/>
    <property type="match status" value="1"/>
</dbReference>
<dbReference type="InterPro" id="IPR013149">
    <property type="entry name" value="ADH-like_C"/>
</dbReference>
<name>A0ABS4WWW0_9MICO</name>
<evidence type="ECO:0000313" key="2">
    <source>
        <dbReference type="EMBL" id="MBP2380692.1"/>
    </source>
</evidence>
<feature type="domain" description="Alcohol dehydrogenase-like C-terminal" evidence="1">
    <location>
        <begin position="11"/>
        <end position="124"/>
    </location>
</feature>
<comment type="caution">
    <text evidence="2">The sequence shown here is derived from an EMBL/GenBank/DDBJ whole genome shotgun (WGS) entry which is preliminary data.</text>
</comment>
<dbReference type="Gene3D" id="3.90.180.10">
    <property type="entry name" value="Medium-chain alcohol dehydrogenases, catalytic domain"/>
    <property type="match status" value="1"/>
</dbReference>
<keyword evidence="3" id="KW-1185">Reference proteome</keyword>
<dbReference type="PANTHER" id="PTHR43677">
    <property type="entry name" value="SHORT-CHAIN DEHYDROGENASE/REDUCTASE"/>
    <property type="match status" value="1"/>
</dbReference>
<evidence type="ECO:0000313" key="3">
    <source>
        <dbReference type="Proteomes" id="UP001519290"/>
    </source>
</evidence>
<organism evidence="2 3">
    <name type="scientific">Brachybacterium sacelli</name>
    <dbReference type="NCBI Taxonomy" id="173364"/>
    <lineage>
        <taxon>Bacteria</taxon>
        <taxon>Bacillati</taxon>
        <taxon>Actinomycetota</taxon>
        <taxon>Actinomycetes</taxon>
        <taxon>Micrococcales</taxon>
        <taxon>Dermabacteraceae</taxon>
        <taxon>Brachybacterium</taxon>
    </lineage>
</organism>
<evidence type="ECO:0000259" key="1">
    <source>
        <dbReference type="Pfam" id="PF00107"/>
    </source>
</evidence>
<dbReference type="SUPFAM" id="SSF51735">
    <property type="entry name" value="NAD(P)-binding Rossmann-fold domains"/>
    <property type="match status" value="1"/>
</dbReference>
<dbReference type="EMBL" id="JAGIOD010000001">
    <property type="protein sequence ID" value="MBP2380692.1"/>
    <property type="molecule type" value="Genomic_DNA"/>
</dbReference>
<dbReference type="InterPro" id="IPR051397">
    <property type="entry name" value="Zn-ADH-like_protein"/>
</dbReference>
<sequence length="162" mass="17193">MASAWPRCSSRARGATVLAVSSGPKRAGVREAGAHEVIDRAESIPAQLQALAPDGVDVVLDVVAGDLVAEAIPLVREGGRWVVAGALGGHEVALDVRRLYLHNIQLIGSSMHTPEHFDLLMDLARRGTIRPVIAAAFPLERAADAQEELGQRSHVGKIVLHP</sequence>
<proteinExistence type="predicted"/>
<accession>A0ABS4WWW0</accession>
<dbReference type="InterPro" id="IPR036291">
    <property type="entry name" value="NAD(P)-bd_dom_sf"/>
</dbReference>